<feature type="domain" description="G patch" evidence="2">
    <location>
        <begin position="15"/>
        <end position="74"/>
    </location>
</feature>
<dbReference type="GO" id="GO:0003723">
    <property type="term" value="F:RNA binding"/>
    <property type="evidence" value="ECO:0007669"/>
    <property type="project" value="TreeGrafter"/>
</dbReference>
<feature type="region of interest" description="Disordered" evidence="1">
    <location>
        <begin position="301"/>
        <end position="321"/>
    </location>
</feature>
<feature type="compositionally biased region" description="Basic and acidic residues" evidence="1">
    <location>
        <begin position="487"/>
        <end position="513"/>
    </location>
</feature>
<sequence>MSSVVREKQHNAWYAREVERGRRFHGAFAGGFSAGYHNTVGSEEGWTPSEFKSSRERRQAVPLHTPADFADEEDGLLGSRLKISAAYEESRSNAMLRLLRRRKMAARRASTGVVEAVPDEIPTPRIEVKTDRHCLGYAGSLATASQKTTSIIRVSDVYENVARSVARGASGFALDEDEDDVYGGGASYSAALVEENRPPRLMLERPRVSPGAALSGFKRSLGEPRPARRELPEPPASWRRVHDFAEPPLESPWIAAAKAGGRKPLPVASSDKMAALKSAMTGRFTATTIEPPVRLSAGLSRPALSKKQQQQPEPDSQDNTQLIRKIKPTRTTAPWQPLPLVCKRFGLPVPVVKPGTDVAALRDRQFARTSGEPTTTTTTTTASSKQYDKAVGAFLENAQPQHHQDVPDVAPPPRPAVDVFKAIFDAVDDQNSDDTSSKQQQQQQQQQQAAGPAPPAARSQSPADGLLAEIFARDDNRDAAALSRRRHSDESPDRRRDDESPDQRRRRDDESPRSKKKTKKKKSKKENKESKKKKKRKHDDDDDDDDMHKRPKKSKKKKTKKRASKKRDDTTSSSDDDDD</sequence>
<evidence type="ECO:0000313" key="3">
    <source>
        <dbReference type="EMBL" id="KAJ8602556.1"/>
    </source>
</evidence>
<proteinExistence type="predicted"/>
<feature type="compositionally biased region" description="Basic residues" evidence="1">
    <location>
        <begin position="549"/>
        <end position="565"/>
    </location>
</feature>
<dbReference type="GO" id="GO:0005634">
    <property type="term" value="C:nucleus"/>
    <property type="evidence" value="ECO:0007669"/>
    <property type="project" value="TreeGrafter"/>
</dbReference>
<feature type="compositionally biased region" description="Low complexity" evidence="1">
    <location>
        <begin position="437"/>
        <end position="463"/>
    </location>
</feature>
<feature type="compositionally biased region" description="Polar residues" evidence="1">
    <location>
        <begin position="306"/>
        <end position="321"/>
    </location>
</feature>
<reference evidence="3" key="1">
    <citation type="submission" date="2023-01" db="EMBL/GenBank/DDBJ databases">
        <title>Metagenome sequencing of chrysophaentin producing Chrysophaeum taylorii.</title>
        <authorList>
            <person name="Davison J."/>
            <person name="Bewley C."/>
        </authorList>
    </citation>
    <scope>NUCLEOTIDE SEQUENCE</scope>
    <source>
        <strain evidence="3">NIES-1699</strain>
    </source>
</reference>
<feature type="compositionally biased region" description="Basic and acidic residues" evidence="1">
    <location>
        <begin position="220"/>
        <end position="232"/>
    </location>
</feature>
<dbReference type="Proteomes" id="UP001230188">
    <property type="component" value="Unassembled WGS sequence"/>
</dbReference>
<name>A0AAD7UCT2_9STRA</name>
<feature type="region of interest" description="Disordered" evidence="1">
    <location>
        <begin position="425"/>
        <end position="579"/>
    </location>
</feature>
<accession>A0AAD7UCT2</accession>
<gene>
    <name evidence="3" type="ORF">CTAYLR_008350</name>
</gene>
<evidence type="ECO:0000256" key="1">
    <source>
        <dbReference type="SAM" id="MobiDB-lite"/>
    </source>
</evidence>
<evidence type="ECO:0000259" key="2">
    <source>
        <dbReference type="Pfam" id="PF07713"/>
    </source>
</evidence>
<dbReference type="PANTHER" id="PTHR13384">
    <property type="entry name" value="G PATCH DOMAIN-CONTAINING PROTEIN 1"/>
    <property type="match status" value="1"/>
</dbReference>
<comment type="caution">
    <text evidence="3">The sequence shown here is derived from an EMBL/GenBank/DDBJ whole genome shotgun (WGS) entry which is preliminary data.</text>
</comment>
<keyword evidence="4" id="KW-1185">Reference proteome</keyword>
<dbReference type="PANTHER" id="PTHR13384:SF19">
    <property type="entry name" value="G PATCH DOMAIN-CONTAINING PROTEIN 1"/>
    <property type="match status" value="1"/>
</dbReference>
<feature type="compositionally biased region" description="Basic residues" evidence="1">
    <location>
        <begin position="514"/>
        <end position="537"/>
    </location>
</feature>
<dbReference type="Pfam" id="PF07713">
    <property type="entry name" value="DUF1604"/>
    <property type="match status" value="1"/>
</dbReference>
<evidence type="ECO:0000313" key="4">
    <source>
        <dbReference type="Proteomes" id="UP001230188"/>
    </source>
</evidence>
<organism evidence="3 4">
    <name type="scientific">Chrysophaeum taylorii</name>
    <dbReference type="NCBI Taxonomy" id="2483200"/>
    <lineage>
        <taxon>Eukaryota</taxon>
        <taxon>Sar</taxon>
        <taxon>Stramenopiles</taxon>
        <taxon>Ochrophyta</taxon>
        <taxon>Pelagophyceae</taxon>
        <taxon>Pelagomonadales</taxon>
        <taxon>Pelagomonadaceae</taxon>
        <taxon>Chrysophaeum</taxon>
    </lineage>
</organism>
<dbReference type="EMBL" id="JAQMWT010000377">
    <property type="protein sequence ID" value="KAJ8602556.1"/>
    <property type="molecule type" value="Genomic_DNA"/>
</dbReference>
<dbReference type="GO" id="GO:0006397">
    <property type="term" value="P:mRNA processing"/>
    <property type="evidence" value="ECO:0007669"/>
    <property type="project" value="InterPro"/>
</dbReference>
<protein>
    <recommendedName>
        <fullName evidence="2">G patch domain-containing protein</fullName>
    </recommendedName>
</protein>
<feature type="region of interest" description="Disordered" evidence="1">
    <location>
        <begin position="363"/>
        <end position="383"/>
    </location>
</feature>
<feature type="region of interest" description="Disordered" evidence="1">
    <location>
        <begin position="212"/>
        <end position="235"/>
    </location>
</feature>
<dbReference type="InterPro" id="IPR011666">
    <property type="entry name" value="DUF1604"/>
</dbReference>
<dbReference type="AlphaFoldDB" id="A0AAD7UCT2"/>